<proteinExistence type="predicted"/>
<protein>
    <submittedName>
        <fullName evidence="2">Uncharacterized protein</fullName>
    </submittedName>
</protein>
<evidence type="ECO:0000256" key="1">
    <source>
        <dbReference type="SAM" id="MobiDB-lite"/>
    </source>
</evidence>
<dbReference type="AlphaFoldDB" id="A0A0E9T0B7"/>
<feature type="region of interest" description="Disordered" evidence="1">
    <location>
        <begin position="13"/>
        <end position="34"/>
    </location>
</feature>
<organism evidence="2">
    <name type="scientific">Anguilla anguilla</name>
    <name type="common">European freshwater eel</name>
    <name type="synonym">Muraena anguilla</name>
    <dbReference type="NCBI Taxonomy" id="7936"/>
    <lineage>
        <taxon>Eukaryota</taxon>
        <taxon>Metazoa</taxon>
        <taxon>Chordata</taxon>
        <taxon>Craniata</taxon>
        <taxon>Vertebrata</taxon>
        <taxon>Euteleostomi</taxon>
        <taxon>Actinopterygii</taxon>
        <taxon>Neopterygii</taxon>
        <taxon>Teleostei</taxon>
        <taxon>Anguilliformes</taxon>
        <taxon>Anguillidae</taxon>
        <taxon>Anguilla</taxon>
    </lineage>
</organism>
<accession>A0A0E9T0B7</accession>
<name>A0A0E9T0B7_ANGAN</name>
<dbReference type="EMBL" id="GBXM01062222">
    <property type="protein sequence ID" value="JAH46355.1"/>
    <property type="molecule type" value="Transcribed_RNA"/>
</dbReference>
<reference evidence="2" key="1">
    <citation type="submission" date="2014-11" db="EMBL/GenBank/DDBJ databases">
        <authorList>
            <person name="Amaro Gonzalez C."/>
        </authorList>
    </citation>
    <scope>NUCLEOTIDE SEQUENCE</scope>
</reference>
<sequence length="59" mass="6624">MTEAAKCRNALWGMESSGPHQPWPASRYDNSHSVTQGGRVLPPHWLIRLRLHSHSPPAL</sequence>
<evidence type="ECO:0000313" key="2">
    <source>
        <dbReference type="EMBL" id="JAH46355.1"/>
    </source>
</evidence>
<reference evidence="2" key="2">
    <citation type="journal article" date="2015" name="Fish Shellfish Immunol.">
        <title>Early steps in the European eel (Anguilla anguilla)-Vibrio vulnificus interaction in the gills: Role of the RtxA13 toxin.</title>
        <authorList>
            <person name="Callol A."/>
            <person name="Pajuelo D."/>
            <person name="Ebbesson L."/>
            <person name="Teles M."/>
            <person name="MacKenzie S."/>
            <person name="Amaro C."/>
        </authorList>
    </citation>
    <scope>NUCLEOTIDE SEQUENCE</scope>
</reference>